<dbReference type="Gene3D" id="3.40.630.10">
    <property type="entry name" value="Zn peptidases"/>
    <property type="match status" value="1"/>
</dbReference>
<reference evidence="4 5" key="1">
    <citation type="submission" date="2020-12" db="EMBL/GenBank/DDBJ databases">
        <title>FDA dAtabase for Regulatory Grade micrObial Sequences (FDA-ARGOS): Supporting development and validation of Infectious Disease Dx tests.</title>
        <authorList>
            <person name="Nelson B."/>
            <person name="Plummer A."/>
            <person name="Tallon L."/>
            <person name="Sadzewicz L."/>
            <person name="Zhao X."/>
            <person name="Boylan J."/>
            <person name="Ott S."/>
            <person name="Bowen H."/>
            <person name="Vavikolanu K."/>
            <person name="Mehta A."/>
            <person name="Aluvathingal J."/>
            <person name="Nadendla S."/>
            <person name="Myers T."/>
            <person name="Yan Y."/>
            <person name="Sichtig H."/>
        </authorList>
    </citation>
    <scope>NUCLEOTIDE SEQUENCE [LARGE SCALE GENOMIC DNA]</scope>
    <source>
        <strain evidence="4 5">FDAARGOS_899</strain>
    </source>
</reference>
<evidence type="ECO:0000256" key="3">
    <source>
        <dbReference type="ARBA" id="ARBA00022801"/>
    </source>
</evidence>
<evidence type="ECO:0000256" key="2">
    <source>
        <dbReference type="ARBA" id="ARBA00022723"/>
    </source>
</evidence>
<dbReference type="InterPro" id="IPR002933">
    <property type="entry name" value="Peptidase_M20"/>
</dbReference>
<sequence>MTNRSRAIDMAASYFDDGRFLRELNARVAVRTESQLASSRPQLYAYLTEHIAPSLAALGFASTIVDSPIEGGSPFLIAERIEDPDALTVLTYGHGDVVPGHDAQWRAGLEPWRIVVDGDRWYGRGTADNKGQHTINLAALTQVIDARGGRLGYNVKAIIEMGEETGSPGLAQVCAAHRDALAADLFIASDGPRVAASRPTVFLGSRGNLNFTLSIALRDGGHHSGNWGGLLRSPGIRLANALATMVDARGRILVDGWRPGGVPQPVRDALRTLDVGGGPSDPAIDREWGEPGLTPIERVLAWNALEILAFRTGNPDAPVNAIPGHALAHCQLRYVVGSDAPNLLNRLRAHLDAHGFADIEIAERGTRMEATRLDPDDPWVRWGLASIEATTGGAPALLPNLGGSLPNDVFAETLGLPTLWIPHSYAACSQHAPNEHLLGSVARQSLQIMAGLFWDLAEEGHAVREARRARAA</sequence>
<dbReference type="GO" id="GO:0008233">
    <property type="term" value="F:peptidase activity"/>
    <property type="evidence" value="ECO:0007669"/>
    <property type="project" value="UniProtKB-KW"/>
</dbReference>
<evidence type="ECO:0000313" key="5">
    <source>
        <dbReference type="Proteomes" id="UP000594943"/>
    </source>
</evidence>
<dbReference type="PANTHER" id="PTHR43270">
    <property type="entry name" value="BETA-ALA-HIS DIPEPTIDASE"/>
    <property type="match status" value="1"/>
</dbReference>
<dbReference type="Pfam" id="PF01546">
    <property type="entry name" value="Peptidase_M20"/>
    <property type="match status" value="1"/>
</dbReference>
<keyword evidence="3" id="KW-0378">Hydrolase</keyword>
<keyword evidence="1" id="KW-0645">Protease</keyword>
<keyword evidence="2" id="KW-0479">Metal-binding</keyword>
<dbReference type="Gene3D" id="3.30.70.360">
    <property type="match status" value="1"/>
</dbReference>
<protein>
    <submittedName>
        <fullName evidence="4">M20 family metallopeptidase</fullName>
    </submittedName>
</protein>
<dbReference type="PANTHER" id="PTHR43270:SF12">
    <property type="entry name" value="SUCCINYL-DIAMINOPIMELATE DESUCCINYLASE"/>
    <property type="match status" value="1"/>
</dbReference>
<dbReference type="InterPro" id="IPR051458">
    <property type="entry name" value="Cyt/Met_Dipeptidase"/>
</dbReference>
<dbReference type="RefSeq" id="WP_006027031.1">
    <property type="nucleotide sequence ID" value="NZ_CP013382.1"/>
</dbReference>
<proteinExistence type="predicted"/>
<dbReference type="GO" id="GO:0046872">
    <property type="term" value="F:metal ion binding"/>
    <property type="evidence" value="ECO:0007669"/>
    <property type="project" value="UniProtKB-KW"/>
</dbReference>
<dbReference type="Proteomes" id="UP000594943">
    <property type="component" value="Chromosome 2"/>
</dbReference>
<dbReference type="NCBIfam" id="NF005478">
    <property type="entry name" value="PRK07079.1"/>
    <property type="match status" value="1"/>
</dbReference>
<name>A0A7T2U7B0_9BURK</name>
<accession>A0A7T2U7B0</accession>
<dbReference type="KEGG" id="bhg:I6G56_21385"/>
<dbReference type="EMBL" id="CP065687">
    <property type="protein sequence ID" value="QPS47031.1"/>
    <property type="molecule type" value="Genomic_DNA"/>
</dbReference>
<evidence type="ECO:0000313" key="4">
    <source>
        <dbReference type="EMBL" id="QPS47031.1"/>
    </source>
</evidence>
<organism evidence="4 5">
    <name type="scientific">Burkholderia humptydooensis</name>
    <dbReference type="NCBI Taxonomy" id="430531"/>
    <lineage>
        <taxon>Bacteria</taxon>
        <taxon>Pseudomonadati</taxon>
        <taxon>Pseudomonadota</taxon>
        <taxon>Betaproteobacteria</taxon>
        <taxon>Burkholderiales</taxon>
        <taxon>Burkholderiaceae</taxon>
        <taxon>Burkholderia</taxon>
        <taxon>pseudomallei group</taxon>
    </lineage>
</organism>
<dbReference type="SUPFAM" id="SSF53187">
    <property type="entry name" value="Zn-dependent exopeptidases"/>
    <property type="match status" value="1"/>
</dbReference>
<dbReference type="GO" id="GO:0006508">
    <property type="term" value="P:proteolysis"/>
    <property type="evidence" value="ECO:0007669"/>
    <property type="project" value="UniProtKB-KW"/>
</dbReference>
<evidence type="ECO:0000256" key="1">
    <source>
        <dbReference type="ARBA" id="ARBA00022670"/>
    </source>
</evidence>
<dbReference type="AlphaFoldDB" id="A0A7T2U7B0"/>
<gene>
    <name evidence="4" type="ORF">I6G56_21385</name>
</gene>